<feature type="transmembrane region" description="Helical" evidence="7">
    <location>
        <begin position="25"/>
        <end position="44"/>
    </location>
</feature>
<evidence type="ECO:0000313" key="8">
    <source>
        <dbReference type="EMBL" id="KAK1420853.1"/>
    </source>
</evidence>
<organism evidence="8 9">
    <name type="scientific">Tagetes erecta</name>
    <name type="common">African marigold</name>
    <dbReference type="NCBI Taxonomy" id="13708"/>
    <lineage>
        <taxon>Eukaryota</taxon>
        <taxon>Viridiplantae</taxon>
        <taxon>Streptophyta</taxon>
        <taxon>Embryophyta</taxon>
        <taxon>Tracheophyta</taxon>
        <taxon>Spermatophyta</taxon>
        <taxon>Magnoliopsida</taxon>
        <taxon>eudicotyledons</taxon>
        <taxon>Gunneridae</taxon>
        <taxon>Pentapetalae</taxon>
        <taxon>asterids</taxon>
        <taxon>campanulids</taxon>
        <taxon>Asterales</taxon>
        <taxon>Asteraceae</taxon>
        <taxon>Asteroideae</taxon>
        <taxon>Heliantheae alliance</taxon>
        <taxon>Tageteae</taxon>
        <taxon>Tagetes</taxon>
    </lineage>
</organism>
<dbReference type="Pfam" id="PF04145">
    <property type="entry name" value="Ctr"/>
    <property type="match status" value="1"/>
</dbReference>
<name>A0AAD8KDQ2_TARER</name>
<protein>
    <recommendedName>
        <fullName evidence="7">Copper transport protein</fullName>
    </recommendedName>
</protein>
<evidence type="ECO:0000256" key="4">
    <source>
        <dbReference type="ARBA" id="ARBA00022796"/>
    </source>
</evidence>
<keyword evidence="9" id="KW-1185">Reference proteome</keyword>
<evidence type="ECO:0000256" key="3">
    <source>
        <dbReference type="ARBA" id="ARBA00022692"/>
    </source>
</evidence>
<keyword evidence="5 7" id="KW-1133">Transmembrane helix</keyword>
<dbReference type="GO" id="GO:0005886">
    <property type="term" value="C:plasma membrane"/>
    <property type="evidence" value="ECO:0007669"/>
    <property type="project" value="TreeGrafter"/>
</dbReference>
<keyword evidence="7" id="KW-0406">Ion transport</keyword>
<dbReference type="AlphaFoldDB" id="A0AAD8KDQ2"/>
<evidence type="ECO:0000256" key="2">
    <source>
        <dbReference type="ARBA" id="ARBA00006921"/>
    </source>
</evidence>
<feature type="transmembrane region" description="Helical" evidence="7">
    <location>
        <begin position="106"/>
        <end position="125"/>
    </location>
</feature>
<dbReference type="PANTHER" id="PTHR12483">
    <property type="entry name" value="SOLUTE CARRIER FAMILY 31 COPPER TRANSPORTERS"/>
    <property type="match status" value="1"/>
</dbReference>
<feature type="transmembrane region" description="Helical" evidence="7">
    <location>
        <begin position="81"/>
        <end position="100"/>
    </location>
</feature>
<dbReference type="GO" id="GO:0005375">
    <property type="term" value="F:copper ion transmembrane transporter activity"/>
    <property type="evidence" value="ECO:0007669"/>
    <property type="project" value="UniProtKB-UniRule"/>
</dbReference>
<dbReference type="PANTHER" id="PTHR12483:SF27">
    <property type="entry name" value="COPPER TRANSPORT PROTEIN CTR1"/>
    <property type="match status" value="1"/>
</dbReference>
<keyword evidence="7" id="KW-0813">Transport</keyword>
<keyword evidence="7" id="KW-0186">Copper</keyword>
<accession>A0AAD8KDQ2</accession>
<comment type="similarity">
    <text evidence="2 7">Belongs to the copper transporter (Ctr) (TC 1.A.56) family. SLC31A subfamily.</text>
</comment>
<keyword evidence="3 7" id="KW-0812">Transmembrane</keyword>
<evidence type="ECO:0000256" key="6">
    <source>
        <dbReference type="ARBA" id="ARBA00023136"/>
    </source>
</evidence>
<comment type="caution">
    <text evidence="8">The sequence shown here is derived from an EMBL/GenBank/DDBJ whole genome shotgun (WGS) entry which is preliminary data.</text>
</comment>
<comment type="subcellular location">
    <subcellularLocation>
        <location evidence="1 7">Membrane</location>
        <topology evidence="1 7">Multi-pass membrane protein</topology>
    </subcellularLocation>
</comment>
<evidence type="ECO:0000256" key="1">
    <source>
        <dbReference type="ARBA" id="ARBA00004141"/>
    </source>
</evidence>
<sequence length="145" mass="16158">MMHMTFYWGNNVTLFINSWTTNSCLSYILTLTACFVFSVFGQFMEDQRIRLRILSSSATTVAAAENAPVLYNKFFYGGKRVRFVGAVLFGINSGMNYLLMLAVMSFNGGVFVVIVAGLAVGYWLFRSGDDEQTVIQLLDDTCACC</sequence>
<keyword evidence="6 7" id="KW-0472">Membrane</keyword>
<gene>
    <name evidence="8" type="ORF">QVD17_22761</name>
</gene>
<dbReference type="InterPro" id="IPR007274">
    <property type="entry name" value="Cop_transporter"/>
</dbReference>
<proteinExistence type="inferred from homology"/>
<evidence type="ECO:0000313" key="9">
    <source>
        <dbReference type="Proteomes" id="UP001229421"/>
    </source>
</evidence>
<reference evidence="8" key="1">
    <citation type="journal article" date="2023" name="bioRxiv">
        <title>Improved chromosome-level genome assembly for marigold (Tagetes erecta).</title>
        <authorList>
            <person name="Jiang F."/>
            <person name="Yuan L."/>
            <person name="Wang S."/>
            <person name="Wang H."/>
            <person name="Xu D."/>
            <person name="Wang A."/>
            <person name="Fan W."/>
        </authorList>
    </citation>
    <scope>NUCLEOTIDE SEQUENCE</scope>
    <source>
        <strain evidence="8">WSJ</strain>
        <tissue evidence="8">Leaf</tissue>
    </source>
</reference>
<keyword evidence="4 7" id="KW-0187">Copper transport</keyword>
<evidence type="ECO:0000256" key="7">
    <source>
        <dbReference type="RuleBase" id="RU367022"/>
    </source>
</evidence>
<dbReference type="Proteomes" id="UP001229421">
    <property type="component" value="Unassembled WGS sequence"/>
</dbReference>
<dbReference type="EMBL" id="JAUHHV010000006">
    <property type="protein sequence ID" value="KAK1420853.1"/>
    <property type="molecule type" value="Genomic_DNA"/>
</dbReference>
<evidence type="ECO:0000256" key="5">
    <source>
        <dbReference type="ARBA" id="ARBA00022989"/>
    </source>
</evidence>